<evidence type="ECO:0000256" key="7">
    <source>
        <dbReference type="RuleBase" id="RU003872"/>
    </source>
</evidence>
<dbReference type="PANTHER" id="PTHR10744:SF1">
    <property type="entry name" value="SMALL RIBOSOMAL SUBUNIT PROTEIN US17M"/>
    <property type="match status" value="1"/>
</dbReference>
<name>A0A2H0R108_9BACT</name>
<evidence type="ECO:0000256" key="1">
    <source>
        <dbReference type="ARBA" id="ARBA00010254"/>
    </source>
</evidence>
<keyword evidence="2 6" id="KW-0699">rRNA-binding</keyword>
<gene>
    <name evidence="6 8" type="primary">rpsQ</name>
    <name evidence="8" type="ORF">COV33_01120</name>
</gene>
<reference evidence="8 9" key="1">
    <citation type="submission" date="2017-09" db="EMBL/GenBank/DDBJ databases">
        <title>Depth-based differentiation of microbial function through sediment-hosted aquifers and enrichment of novel symbionts in the deep terrestrial subsurface.</title>
        <authorList>
            <person name="Probst A.J."/>
            <person name="Ladd B."/>
            <person name="Jarett J.K."/>
            <person name="Geller-Mcgrath D.E."/>
            <person name="Sieber C.M."/>
            <person name="Emerson J.B."/>
            <person name="Anantharaman K."/>
            <person name="Thomas B.C."/>
            <person name="Malmstrom R."/>
            <person name="Stieglmeier M."/>
            <person name="Klingl A."/>
            <person name="Woyke T."/>
            <person name="Ryan C.M."/>
            <person name="Banfield J.F."/>
        </authorList>
    </citation>
    <scope>NUCLEOTIDE SEQUENCE [LARGE SCALE GENOMIC DNA]</scope>
    <source>
        <strain evidence="8">CG10_big_fil_rev_8_21_14_0_10_34_34</strain>
    </source>
</reference>
<dbReference type="SUPFAM" id="SSF50249">
    <property type="entry name" value="Nucleic acid-binding proteins"/>
    <property type="match status" value="1"/>
</dbReference>
<dbReference type="PANTHER" id="PTHR10744">
    <property type="entry name" value="40S RIBOSOMAL PROTEIN S11 FAMILY MEMBER"/>
    <property type="match status" value="1"/>
</dbReference>
<dbReference type="InterPro" id="IPR000266">
    <property type="entry name" value="Ribosomal_uS17"/>
</dbReference>
<evidence type="ECO:0000256" key="6">
    <source>
        <dbReference type="HAMAP-Rule" id="MF_01345"/>
    </source>
</evidence>
<evidence type="ECO:0000256" key="3">
    <source>
        <dbReference type="ARBA" id="ARBA00022884"/>
    </source>
</evidence>
<dbReference type="GO" id="GO:0003735">
    <property type="term" value="F:structural constituent of ribosome"/>
    <property type="evidence" value="ECO:0007669"/>
    <property type="project" value="UniProtKB-UniRule"/>
</dbReference>
<dbReference type="GO" id="GO:0006412">
    <property type="term" value="P:translation"/>
    <property type="evidence" value="ECO:0007669"/>
    <property type="project" value="UniProtKB-UniRule"/>
</dbReference>
<dbReference type="EMBL" id="PCXM01000020">
    <property type="protein sequence ID" value="PIR40187.1"/>
    <property type="molecule type" value="Genomic_DNA"/>
</dbReference>
<dbReference type="Pfam" id="PF00366">
    <property type="entry name" value="Ribosomal_S17"/>
    <property type="match status" value="1"/>
</dbReference>
<dbReference type="HAMAP" id="MF_01345_B">
    <property type="entry name" value="Ribosomal_uS17_B"/>
    <property type="match status" value="1"/>
</dbReference>
<dbReference type="GO" id="GO:0019843">
    <property type="term" value="F:rRNA binding"/>
    <property type="evidence" value="ECO:0007669"/>
    <property type="project" value="UniProtKB-UniRule"/>
</dbReference>
<evidence type="ECO:0000313" key="9">
    <source>
        <dbReference type="Proteomes" id="UP000230828"/>
    </source>
</evidence>
<dbReference type="PROSITE" id="PS00056">
    <property type="entry name" value="RIBOSOMAL_S17"/>
    <property type="match status" value="1"/>
</dbReference>
<evidence type="ECO:0000256" key="2">
    <source>
        <dbReference type="ARBA" id="ARBA00022730"/>
    </source>
</evidence>
<evidence type="ECO:0000313" key="8">
    <source>
        <dbReference type="EMBL" id="PIR40187.1"/>
    </source>
</evidence>
<dbReference type="InterPro" id="IPR019984">
    <property type="entry name" value="Ribosomal_uS17_bact/chlr"/>
</dbReference>
<dbReference type="PRINTS" id="PR00973">
    <property type="entry name" value="RIBOSOMALS17"/>
</dbReference>
<dbReference type="NCBIfam" id="NF004123">
    <property type="entry name" value="PRK05610.1"/>
    <property type="match status" value="1"/>
</dbReference>
<dbReference type="InterPro" id="IPR012340">
    <property type="entry name" value="NA-bd_OB-fold"/>
</dbReference>
<comment type="similarity">
    <text evidence="1 6 7">Belongs to the universal ribosomal protein uS17 family.</text>
</comment>
<accession>A0A2H0R108</accession>
<dbReference type="Proteomes" id="UP000230828">
    <property type="component" value="Unassembled WGS sequence"/>
</dbReference>
<keyword evidence="4 6" id="KW-0689">Ribosomal protein</keyword>
<keyword evidence="3 6" id="KW-0694">RNA-binding</keyword>
<dbReference type="Gene3D" id="2.40.50.140">
    <property type="entry name" value="Nucleic acid-binding proteins"/>
    <property type="match status" value="1"/>
</dbReference>
<dbReference type="AlphaFoldDB" id="A0A2H0R108"/>
<sequence>MDKKEEKNNIETKKINKKVLSAIVVSDKMQDTCIVLVSRFVKHKKYKKYHKVSKKYKVHDIGNTKKIGDEVTIMECRPLSKDKHFVIVN</sequence>
<dbReference type="NCBIfam" id="TIGR03635">
    <property type="entry name" value="uS17_bact"/>
    <property type="match status" value="1"/>
</dbReference>
<keyword evidence="5 6" id="KW-0687">Ribonucleoprotein</keyword>
<evidence type="ECO:0000256" key="5">
    <source>
        <dbReference type="ARBA" id="ARBA00023274"/>
    </source>
</evidence>
<dbReference type="CDD" id="cd00364">
    <property type="entry name" value="Ribosomal_uS17"/>
    <property type="match status" value="1"/>
</dbReference>
<organism evidence="8 9">
    <name type="scientific">Candidatus Zambryskibacteria bacterium CG10_big_fil_rev_8_21_14_0_10_34_34</name>
    <dbReference type="NCBI Taxonomy" id="1975114"/>
    <lineage>
        <taxon>Bacteria</taxon>
        <taxon>Candidatus Zambryskiibacteriota</taxon>
    </lineage>
</organism>
<dbReference type="GO" id="GO:0022627">
    <property type="term" value="C:cytosolic small ribosomal subunit"/>
    <property type="evidence" value="ECO:0007669"/>
    <property type="project" value="UniProtKB-UniRule"/>
</dbReference>
<proteinExistence type="inferred from homology"/>
<dbReference type="InterPro" id="IPR019979">
    <property type="entry name" value="Ribosomal_uS17_CS"/>
</dbReference>
<evidence type="ECO:0000256" key="4">
    <source>
        <dbReference type="ARBA" id="ARBA00022980"/>
    </source>
</evidence>
<comment type="subunit">
    <text evidence="6">Part of the 30S ribosomal subunit.</text>
</comment>
<protein>
    <recommendedName>
        <fullName evidence="6">Small ribosomal subunit protein uS17</fullName>
    </recommendedName>
</protein>
<comment type="caution">
    <text evidence="8">The sequence shown here is derived from an EMBL/GenBank/DDBJ whole genome shotgun (WGS) entry which is preliminary data.</text>
</comment>
<comment type="function">
    <text evidence="6">One of the primary rRNA binding proteins, it binds specifically to the 5'-end of 16S ribosomal RNA.</text>
</comment>